<proteinExistence type="predicted"/>
<dbReference type="EMBL" id="GBXM01061227">
    <property type="protein sequence ID" value="JAH47350.1"/>
    <property type="molecule type" value="Transcribed_RNA"/>
</dbReference>
<sequence length="29" mass="3516">MKRLSLCICFLRVVPIGDRGERTWRRLLK</sequence>
<accession>A0A0E9T325</accession>
<reference evidence="1" key="1">
    <citation type="submission" date="2014-11" db="EMBL/GenBank/DDBJ databases">
        <authorList>
            <person name="Amaro Gonzalez C."/>
        </authorList>
    </citation>
    <scope>NUCLEOTIDE SEQUENCE</scope>
</reference>
<protein>
    <submittedName>
        <fullName evidence="1">Uncharacterized protein</fullName>
    </submittedName>
</protein>
<dbReference type="AlphaFoldDB" id="A0A0E9T325"/>
<reference evidence="1" key="2">
    <citation type="journal article" date="2015" name="Fish Shellfish Immunol.">
        <title>Early steps in the European eel (Anguilla anguilla)-Vibrio vulnificus interaction in the gills: Role of the RtxA13 toxin.</title>
        <authorList>
            <person name="Callol A."/>
            <person name="Pajuelo D."/>
            <person name="Ebbesson L."/>
            <person name="Teles M."/>
            <person name="MacKenzie S."/>
            <person name="Amaro C."/>
        </authorList>
    </citation>
    <scope>NUCLEOTIDE SEQUENCE</scope>
</reference>
<name>A0A0E9T325_ANGAN</name>
<evidence type="ECO:0000313" key="1">
    <source>
        <dbReference type="EMBL" id="JAH47350.1"/>
    </source>
</evidence>
<organism evidence="1">
    <name type="scientific">Anguilla anguilla</name>
    <name type="common">European freshwater eel</name>
    <name type="synonym">Muraena anguilla</name>
    <dbReference type="NCBI Taxonomy" id="7936"/>
    <lineage>
        <taxon>Eukaryota</taxon>
        <taxon>Metazoa</taxon>
        <taxon>Chordata</taxon>
        <taxon>Craniata</taxon>
        <taxon>Vertebrata</taxon>
        <taxon>Euteleostomi</taxon>
        <taxon>Actinopterygii</taxon>
        <taxon>Neopterygii</taxon>
        <taxon>Teleostei</taxon>
        <taxon>Anguilliformes</taxon>
        <taxon>Anguillidae</taxon>
        <taxon>Anguilla</taxon>
    </lineage>
</organism>